<name>A0A850QRI8_PHODD</name>
<sequence length="115" mass="13126">MGRSKKIFFDRGSNGLSIEDIEKVDFGKIDFSEWINMMAQNDMIPVDRTQEDVAGGNIMNGYDRLSTNERMKQRGAGEAYSKHVNEVNNLNIGNKINCNTYPRPQSCDTLNIFER</sequence>
<dbReference type="Proteomes" id="UP000533429">
    <property type="component" value="Unassembled WGS sequence"/>
</dbReference>
<dbReference type="EMBL" id="JABXOR010000641">
    <property type="protein sequence ID" value="NVP00574.1"/>
    <property type="molecule type" value="Genomic_DNA"/>
</dbReference>
<dbReference type="AlphaFoldDB" id="A0A850QRI8"/>
<evidence type="ECO:0000313" key="1">
    <source>
        <dbReference type="EMBL" id="NVP00574.1"/>
    </source>
</evidence>
<reference evidence="1 2" key="1">
    <citation type="submission" date="2020-06" db="EMBL/GenBank/DDBJ databases">
        <title>Photobacterium damselae subsp. damselae comparative genomics.</title>
        <authorList>
            <person name="Osorio C.R."/>
        </authorList>
    </citation>
    <scope>NUCLEOTIDE SEQUENCE [LARGE SCALE GENOMIC DNA]</scope>
    <source>
        <strain evidence="1 2">TW250/03</strain>
    </source>
</reference>
<accession>A0A850QRI8</accession>
<protein>
    <submittedName>
        <fullName evidence="1">Uncharacterized protein</fullName>
    </submittedName>
</protein>
<proteinExistence type="predicted"/>
<gene>
    <name evidence="1" type="ORF">HWA77_10170</name>
</gene>
<evidence type="ECO:0000313" key="2">
    <source>
        <dbReference type="Proteomes" id="UP000533429"/>
    </source>
</evidence>
<organism evidence="1 2">
    <name type="scientific">Photobacterium damselae subsp. damselae</name>
    <name type="common">Listonella damsela</name>
    <dbReference type="NCBI Taxonomy" id="85581"/>
    <lineage>
        <taxon>Bacteria</taxon>
        <taxon>Pseudomonadati</taxon>
        <taxon>Pseudomonadota</taxon>
        <taxon>Gammaproteobacteria</taxon>
        <taxon>Vibrionales</taxon>
        <taxon>Vibrionaceae</taxon>
        <taxon>Photobacterium</taxon>
    </lineage>
</organism>
<comment type="caution">
    <text evidence="1">The sequence shown here is derived from an EMBL/GenBank/DDBJ whole genome shotgun (WGS) entry which is preliminary data.</text>
</comment>